<organism evidence="2 3">
    <name type="scientific">Phtheirospermum japonicum</name>
    <dbReference type="NCBI Taxonomy" id="374723"/>
    <lineage>
        <taxon>Eukaryota</taxon>
        <taxon>Viridiplantae</taxon>
        <taxon>Streptophyta</taxon>
        <taxon>Embryophyta</taxon>
        <taxon>Tracheophyta</taxon>
        <taxon>Spermatophyta</taxon>
        <taxon>Magnoliopsida</taxon>
        <taxon>eudicotyledons</taxon>
        <taxon>Gunneridae</taxon>
        <taxon>Pentapetalae</taxon>
        <taxon>asterids</taxon>
        <taxon>lamiids</taxon>
        <taxon>Lamiales</taxon>
        <taxon>Orobanchaceae</taxon>
        <taxon>Orobanchaceae incertae sedis</taxon>
        <taxon>Phtheirospermum</taxon>
    </lineage>
</organism>
<keyword evidence="3" id="KW-1185">Reference proteome</keyword>
<feature type="compositionally biased region" description="Low complexity" evidence="1">
    <location>
        <begin position="39"/>
        <end position="63"/>
    </location>
</feature>
<dbReference type="EMBL" id="BMAC01000281">
    <property type="protein sequence ID" value="GFP92526.1"/>
    <property type="molecule type" value="Genomic_DNA"/>
</dbReference>
<dbReference type="Proteomes" id="UP000653305">
    <property type="component" value="Unassembled WGS sequence"/>
</dbReference>
<dbReference type="AlphaFoldDB" id="A0A830C088"/>
<evidence type="ECO:0000256" key="1">
    <source>
        <dbReference type="SAM" id="MobiDB-lite"/>
    </source>
</evidence>
<reference evidence="2" key="1">
    <citation type="submission" date="2020-07" db="EMBL/GenBank/DDBJ databases">
        <title>Ethylene signaling mediates host invasion by parasitic plants.</title>
        <authorList>
            <person name="Yoshida S."/>
        </authorList>
    </citation>
    <scope>NUCLEOTIDE SEQUENCE</scope>
    <source>
        <strain evidence="2">Okayama</strain>
    </source>
</reference>
<name>A0A830C088_9LAMI</name>
<sequence>SLSYFDSFDELQTVSVSDLTAKKRPASSLSPTRTPPPARRSTSPTSSRKPPSSRPRASTPLPACRSTIHHELSTYNNLEKGI</sequence>
<feature type="region of interest" description="Disordered" evidence="1">
    <location>
        <begin position="15"/>
        <end position="82"/>
    </location>
</feature>
<protein>
    <submittedName>
        <fullName evidence="2">Peroxiredoxin-2e chloroplastic</fullName>
    </submittedName>
</protein>
<feature type="non-terminal residue" evidence="2">
    <location>
        <position position="1"/>
    </location>
</feature>
<evidence type="ECO:0000313" key="3">
    <source>
        <dbReference type="Proteomes" id="UP000653305"/>
    </source>
</evidence>
<gene>
    <name evidence="2" type="ORF">PHJA_001396800</name>
</gene>
<accession>A0A830C088</accession>
<proteinExistence type="predicted"/>
<feature type="compositionally biased region" description="Polar residues" evidence="1">
    <location>
        <begin position="73"/>
        <end position="82"/>
    </location>
</feature>
<evidence type="ECO:0000313" key="2">
    <source>
        <dbReference type="EMBL" id="GFP92526.1"/>
    </source>
</evidence>
<comment type="caution">
    <text evidence="2">The sequence shown here is derived from an EMBL/GenBank/DDBJ whole genome shotgun (WGS) entry which is preliminary data.</text>
</comment>